<dbReference type="Proteomes" id="UP000474777">
    <property type="component" value="Unassembled WGS sequence"/>
</dbReference>
<evidence type="ECO:0008006" key="3">
    <source>
        <dbReference type="Google" id="ProtNLM"/>
    </source>
</evidence>
<evidence type="ECO:0000313" key="1">
    <source>
        <dbReference type="EMBL" id="NEM96119.1"/>
    </source>
</evidence>
<sequence>MRLLFLAIVFAITACSQPDQNSNSETETGRLATVSSKKASSAQVKSIVASNCEYDNLTKTLGIGLVSVPAAFELFSDSLLTSSYMQWDMYSSDVPPKPVCSKYYSPEYGIVQFVCLAKTTKYYKVLSGYDQVFYLPVEDGYEFTTWYDYILSSFGVRRNTDLGDEWKNQPLRKLPDLSSGELKIPEGLEMFCAMEVKGDWLKVKYDCFYNTETPIEEGLPCHQYIDKCNDTVTGWLKWKDGNNVLMIS</sequence>
<reference evidence="1 2" key="1">
    <citation type="submission" date="2020-02" db="EMBL/GenBank/DDBJ databases">
        <authorList>
            <person name="Kim M.K."/>
        </authorList>
    </citation>
    <scope>NUCLEOTIDE SEQUENCE [LARGE SCALE GENOMIC DNA]</scope>
    <source>
        <strain evidence="1 2">BT327</strain>
    </source>
</reference>
<dbReference type="PROSITE" id="PS51257">
    <property type="entry name" value="PROKAR_LIPOPROTEIN"/>
    <property type="match status" value="1"/>
</dbReference>
<dbReference type="AlphaFoldDB" id="A0A6B3LHQ7"/>
<dbReference type="RefSeq" id="WP_163910803.1">
    <property type="nucleotide sequence ID" value="NZ_JAAGWD010000001.1"/>
</dbReference>
<gene>
    <name evidence="1" type="ORF">GXP69_00305</name>
</gene>
<keyword evidence="2" id="KW-1185">Reference proteome</keyword>
<accession>A0A6B3LHQ7</accession>
<dbReference type="EMBL" id="JAAGWD010000001">
    <property type="protein sequence ID" value="NEM96119.1"/>
    <property type="molecule type" value="Genomic_DNA"/>
</dbReference>
<comment type="caution">
    <text evidence="1">The sequence shown here is derived from an EMBL/GenBank/DDBJ whole genome shotgun (WGS) entry which is preliminary data.</text>
</comment>
<organism evidence="1 2">
    <name type="scientific">Pontibacter burrus</name>
    <dbReference type="NCBI Taxonomy" id="2704466"/>
    <lineage>
        <taxon>Bacteria</taxon>
        <taxon>Pseudomonadati</taxon>
        <taxon>Bacteroidota</taxon>
        <taxon>Cytophagia</taxon>
        <taxon>Cytophagales</taxon>
        <taxon>Hymenobacteraceae</taxon>
        <taxon>Pontibacter</taxon>
    </lineage>
</organism>
<name>A0A6B3LHQ7_9BACT</name>
<protein>
    <recommendedName>
        <fullName evidence="3">Lipoprotein</fullName>
    </recommendedName>
</protein>
<proteinExistence type="predicted"/>
<evidence type="ECO:0000313" key="2">
    <source>
        <dbReference type="Proteomes" id="UP000474777"/>
    </source>
</evidence>